<accession>A0A8C7KGJ0</accession>
<evidence type="ECO:0000256" key="3">
    <source>
        <dbReference type="ARBA" id="ARBA00010729"/>
    </source>
</evidence>
<evidence type="ECO:0000256" key="2">
    <source>
        <dbReference type="ARBA" id="ARBA00004245"/>
    </source>
</evidence>
<evidence type="ECO:0000256" key="11">
    <source>
        <dbReference type="ARBA" id="ARBA00022701"/>
    </source>
</evidence>
<dbReference type="PROSITE" id="PS51533">
    <property type="entry name" value="ADD"/>
    <property type="match status" value="1"/>
</dbReference>
<keyword evidence="16" id="KW-0238">DNA-binding</keyword>
<dbReference type="SUPFAM" id="SSF63748">
    <property type="entry name" value="Tudor/PWWP/MBT"/>
    <property type="match status" value="1"/>
</dbReference>
<evidence type="ECO:0000256" key="16">
    <source>
        <dbReference type="ARBA" id="ARBA00023125"/>
    </source>
</evidence>
<keyword evidence="6" id="KW-0678">Repressor</keyword>
<feature type="region of interest" description="Disordered" evidence="21">
    <location>
        <begin position="985"/>
        <end position="1026"/>
    </location>
</feature>
<feature type="domain" description="PWWP" evidence="23">
    <location>
        <begin position="808"/>
        <end position="852"/>
    </location>
</feature>
<dbReference type="InterPro" id="IPR000313">
    <property type="entry name" value="PWWP_dom"/>
</dbReference>
<evidence type="ECO:0000256" key="15">
    <source>
        <dbReference type="ARBA" id="ARBA00022833"/>
    </source>
</evidence>
<keyword evidence="26" id="KW-1185">Reference proteome</keyword>
<feature type="compositionally biased region" description="Acidic residues" evidence="21">
    <location>
        <begin position="694"/>
        <end position="708"/>
    </location>
</feature>
<dbReference type="GO" id="GO:0000122">
    <property type="term" value="P:negative regulation of transcription by RNA polymerase II"/>
    <property type="evidence" value="ECO:0007669"/>
    <property type="project" value="TreeGrafter"/>
</dbReference>
<dbReference type="InterPro" id="IPR001715">
    <property type="entry name" value="CH_dom"/>
</dbReference>
<evidence type="ECO:0000256" key="5">
    <source>
        <dbReference type="ARBA" id="ARBA00022490"/>
    </source>
</evidence>
<dbReference type="GeneTree" id="ENSGT00940000166923"/>
<dbReference type="InterPro" id="IPR011011">
    <property type="entry name" value="Znf_FYVE_PHD"/>
</dbReference>
<dbReference type="Pfam" id="PF21255">
    <property type="entry name" value="DNMT3_ADD_GATA1-like"/>
    <property type="match status" value="1"/>
</dbReference>
<dbReference type="SUPFAM" id="SSF47576">
    <property type="entry name" value="Calponin-homology domain, CH-domain"/>
    <property type="match status" value="1"/>
</dbReference>
<evidence type="ECO:0000256" key="7">
    <source>
        <dbReference type="ARBA" id="ARBA00022603"/>
    </source>
</evidence>
<sequence>MKRKGERGGDLEMAVNVQVEPGEKHNRYELLAWLNESLQTRFTKVEQTCSGAAFCQLMHWLFPGSVDVQRVRFHASDEVDARHNYSVLQAGFRRSGVIKSIPVEGLIEGSSEASLDFLQWFKAFFDSNHNGQEYDALESRAGQSMPRANAAKQPQRPKALTQLDFSREVEMSEGPWQNQEMALDVQTAEEKEDTFFHFSPSLLQLIQKHWPSPAKHGTELAQDQVARHVLGQKYPQDITAACSQTPYCLYLYRGVELGGDGDRETASVLLMGYFDQRSGVKHVRLLDTLQPRDATVSAGTAELNCLVETLRRFELPLANLAVFYCGDSGLSQVLVTGLRALNPGLVSLCGLPSLAGWACQVGVSALPESVLELVRDIYHHYSTYPTTNDNLKGIFADVTSLDPLLPLSSQCLFLGRTVQRMADAWPELLQYFESRGNEGDAEQVCARLSDLKVRLSLLFLGQALEPLCAFQELLEWGDSDVANILQQASSLVHSYAASFLRSSAVDRFLRRKEPTLLANEKDHLLRVDVNTGARVKDFLSEHQAELEDDVVDSFLESSVSFYKATTWSLMKSLPLSNVALKNIPILLRPAGRLEVTSRVVAELGSLLGLCGVPGDMALLTDEFLEYMISEGEKPTADSPTPGPTVEQHWKQVLRTMGKTSILRRLICSLLTLPSGSLQRDKVFARATLLGDGSRDEDDWLTERSEDEGIPSSPSSPLKQESNSSDLIDITEPAETEPRPVQTDTRPVLKTTESIEIIVLDDSDDDVIWTETIQHRLKNDNALPMATSTPEGPSKTSSCLYEDEKGYNVGDLVWGPIRGFSLWPGTVQPWKGRQAAKSIRKVEWFGDGMLSEKNTRGLLPFGSFAQCFCTNSFATLVTYRDAIFQSLQVAASRCGKVFSLGSEKREEHLREMVDWAFGGFKPTGPDGFQPPLQTEAKGIANGKQPDQNKATSINSELHNLSQVSVCLTKLSLNLDSGTFNLRQEEDAGASSNMEKNDPNPDCQPPLKKQKQQSDKKKDPGDVYEQPDQKYREKMVQRVQKKRLDIEAFCLCCMADDIEIFHPLFEGSLCLKCKDNFTETLYRYDEDGYQSYCTVCCAGLEVILCGNDSCCRSYCLDCLNILVGPGTFDSLKEVDPWICYLCEPHNSHGALKPRLDWSIRVQEFFANNSAFQFEPDRVYPSIPANLRRPINVLSLFDGIGTGYFVLKELGFKVDKYVASEICSESIAVSEINHEGKIIHVDDVRLITKEHILKWGPFDLLIGGSPCNDLAMVNPARKGLFEGTGRLFFEYYRLLHIMKPKEDDRRPFFWFFENVVFMNNHHKVDICRFLECNPVLVDAVKVSPAHRARYFWGNIPGMNRPIIASQTDKVILQDCLERGRVAKFTKVRTITTNPNSLKQGKDVSKLPVSEKGVDDNLWITELEKIFGFPKHYTDVKNMNRQQRQKVLGKSWSVPVIRHLFAPLKDYFACEQLPPVPFAAI</sequence>
<evidence type="ECO:0000256" key="8">
    <source>
        <dbReference type="ARBA" id="ARBA00022618"/>
    </source>
</evidence>
<feature type="domain" description="PHD-type" evidence="24">
    <location>
        <begin position="1036"/>
        <end position="1168"/>
    </location>
</feature>
<dbReference type="PROSITE" id="PS51679">
    <property type="entry name" value="SAM_MT_C5"/>
    <property type="match status" value="1"/>
</dbReference>
<evidence type="ECO:0000256" key="4">
    <source>
        <dbReference type="ARBA" id="ARBA00011975"/>
    </source>
</evidence>
<evidence type="ECO:0000256" key="9">
    <source>
        <dbReference type="ARBA" id="ARBA00022679"/>
    </source>
</evidence>
<dbReference type="InterPro" id="IPR036872">
    <property type="entry name" value="CH_dom_sf"/>
</dbReference>
<evidence type="ECO:0000256" key="21">
    <source>
        <dbReference type="SAM" id="MobiDB-lite"/>
    </source>
</evidence>
<organism evidence="25 26">
    <name type="scientific">Oncorhynchus kisutch</name>
    <name type="common">Coho salmon</name>
    <name type="synonym">Salmo kisutch</name>
    <dbReference type="NCBI Taxonomy" id="8019"/>
    <lineage>
        <taxon>Eukaryota</taxon>
        <taxon>Metazoa</taxon>
        <taxon>Chordata</taxon>
        <taxon>Craniata</taxon>
        <taxon>Vertebrata</taxon>
        <taxon>Euteleostomi</taxon>
        <taxon>Actinopterygii</taxon>
        <taxon>Neopterygii</taxon>
        <taxon>Teleostei</taxon>
        <taxon>Protacanthopterygii</taxon>
        <taxon>Salmoniformes</taxon>
        <taxon>Salmonidae</taxon>
        <taxon>Salmoninae</taxon>
        <taxon>Oncorhynchus</taxon>
    </lineage>
</organism>
<dbReference type="PROSITE" id="PS50812">
    <property type="entry name" value="PWWP"/>
    <property type="match status" value="1"/>
</dbReference>
<feature type="region of interest" description="Disordered" evidence="21">
    <location>
        <begin position="923"/>
        <end position="949"/>
    </location>
</feature>
<keyword evidence="11" id="KW-0493">Microtubule</keyword>
<dbReference type="Ensembl" id="ENSOKIT00005110276.1">
    <property type="protein sequence ID" value="ENSOKIP00005102867.1"/>
    <property type="gene ID" value="ENSOKIG00005044661.1"/>
</dbReference>
<dbReference type="GO" id="GO:0051718">
    <property type="term" value="F:DNA (cytosine-5-)-methyltransferase activity, acting on CpG substrates"/>
    <property type="evidence" value="ECO:0007669"/>
    <property type="project" value="TreeGrafter"/>
</dbReference>
<dbReference type="Gene3D" id="1.10.418.10">
    <property type="entry name" value="Calponin-like domain"/>
    <property type="match status" value="1"/>
</dbReference>
<dbReference type="InterPro" id="IPR049554">
    <property type="entry name" value="DNMT3_ADD_PHD"/>
</dbReference>
<dbReference type="PANTHER" id="PTHR23068:SF53">
    <property type="entry name" value="DNA (CYTOSINE-5-)-METHYLTRANSFERASE"/>
    <property type="match status" value="1"/>
</dbReference>
<evidence type="ECO:0000259" key="24">
    <source>
        <dbReference type="PROSITE" id="PS51533"/>
    </source>
</evidence>
<keyword evidence="14" id="KW-0498">Mitosis</keyword>
<comment type="similarity">
    <text evidence="3">Belongs to the MAPRE family.</text>
</comment>
<dbReference type="Gene3D" id="3.40.50.150">
    <property type="entry name" value="Vaccinia Virus protein VP39"/>
    <property type="match status" value="2"/>
</dbReference>
<evidence type="ECO:0000256" key="18">
    <source>
        <dbReference type="ARBA" id="ARBA00023242"/>
    </source>
</evidence>
<keyword evidence="18" id="KW-0539">Nucleus</keyword>
<dbReference type="GO" id="GO:0051301">
    <property type="term" value="P:cell division"/>
    <property type="evidence" value="ECO:0007669"/>
    <property type="project" value="UniProtKB-KW"/>
</dbReference>
<dbReference type="Gene3D" id="3.30.40.10">
    <property type="entry name" value="Zinc/RING finger domain, C3HC4 (zinc finger)"/>
    <property type="match status" value="1"/>
</dbReference>
<evidence type="ECO:0000313" key="25">
    <source>
        <dbReference type="Ensembl" id="ENSOKIP00005102890.1"/>
    </source>
</evidence>
<dbReference type="InterPro" id="IPR013083">
    <property type="entry name" value="Znf_RING/FYVE/PHD"/>
</dbReference>
<reference evidence="25" key="1">
    <citation type="submission" date="2025-05" db="UniProtKB">
        <authorList>
            <consortium name="Ensembl"/>
        </authorList>
    </citation>
    <scope>IDENTIFICATION</scope>
</reference>
<dbReference type="FunFam" id="3.40.50.150:FF:000008">
    <property type="entry name" value="DNA (Cytosine-5)-methyltransferase 3A isoform X1"/>
    <property type="match status" value="1"/>
</dbReference>
<gene>
    <name evidence="25" type="primary">LOC109869386</name>
</gene>
<dbReference type="PROSITE" id="PS50021">
    <property type="entry name" value="CH"/>
    <property type="match status" value="1"/>
</dbReference>
<feature type="domain" description="Calponin-homology (CH)" evidence="22">
    <location>
        <begin position="24"/>
        <end position="126"/>
    </location>
</feature>
<dbReference type="Pfam" id="PF00145">
    <property type="entry name" value="DNA_methylase"/>
    <property type="match status" value="1"/>
</dbReference>
<dbReference type="Gene3D" id="2.30.30.140">
    <property type="match status" value="1"/>
</dbReference>
<dbReference type="PANTHER" id="PTHR23068">
    <property type="entry name" value="DNA CYTOSINE-5- -METHYLTRANSFERASE 3-RELATED"/>
    <property type="match status" value="1"/>
</dbReference>
<evidence type="ECO:0000259" key="22">
    <source>
        <dbReference type="PROSITE" id="PS50021"/>
    </source>
</evidence>
<dbReference type="InterPro" id="IPR050390">
    <property type="entry name" value="C5-Methyltransferase"/>
</dbReference>
<evidence type="ECO:0000256" key="12">
    <source>
        <dbReference type="ARBA" id="ARBA00022723"/>
    </source>
</evidence>
<evidence type="ECO:0000256" key="13">
    <source>
        <dbReference type="ARBA" id="ARBA00022771"/>
    </source>
</evidence>
<dbReference type="SUPFAM" id="SSF53335">
    <property type="entry name" value="S-adenosyl-L-methionine-dependent methyltransferases"/>
    <property type="match status" value="1"/>
</dbReference>
<keyword evidence="7 20" id="KW-0489">Methyltransferase</keyword>
<dbReference type="Proteomes" id="UP000694557">
    <property type="component" value="Unassembled WGS sequence"/>
</dbReference>
<dbReference type="Pfam" id="PF17980">
    <property type="entry name" value="ADD_DNMT3"/>
    <property type="match status" value="1"/>
</dbReference>
<dbReference type="RefSeq" id="XP_031659942.1">
    <property type="nucleotide sequence ID" value="XM_031804082.1"/>
</dbReference>
<keyword evidence="9 20" id="KW-0808">Transferase</keyword>
<evidence type="ECO:0000256" key="1">
    <source>
        <dbReference type="ARBA" id="ARBA00004123"/>
    </source>
</evidence>
<keyword evidence="13" id="KW-0863">Zinc-finger</keyword>
<dbReference type="EC" id="2.1.1.37" evidence="4"/>
<dbReference type="SUPFAM" id="SSF57903">
    <property type="entry name" value="FYVE/PHD zinc finger"/>
    <property type="match status" value="1"/>
</dbReference>
<protein>
    <recommendedName>
        <fullName evidence="4">DNA (cytosine-5-)-methyltransferase</fullName>
        <ecNumber evidence="4">2.1.1.37</ecNumber>
    </recommendedName>
</protein>
<dbReference type="InterPro" id="IPR025766">
    <property type="entry name" value="ADD"/>
</dbReference>
<keyword evidence="12" id="KW-0479">Metal-binding</keyword>
<dbReference type="GO" id="GO:0003677">
    <property type="term" value="F:DNA binding"/>
    <property type="evidence" value="ECO:0007669"/>
    <property type="project" value="UniProtKB-KW"/>
</dbReference>
<comment type="similarity">
    <text evidence="20">Belongs to the class I-like SAM-binding methyltransferase superfamily. C5-methyltransferase family.</text>
</comment>
<dbReference type="RefSeq" id="XP_020315088.1">
    <property type="nucleotide sequence ID" value="XM_020459499.2"/>
</dbReference>
<keyword evidence="5" id="KW-0963">Cytoplasm</keyword>
<feature type="compositionally biased region" description="Polar residues" evidence="21">
    <location>
        <begin position="711"/>
        <end position="724"/>
    </location>
</feature>
<evidence type="ECO:0000313" key="26">
    <source>
        <dbReference type="Proteomes" id="UP000694557"/>
    </source>
</evidence>
<dbReference type="Gene3D" id="1.10.720.50">
    <property type="entry name" value="PWWP, helical domain"/>
    <property type="match status" value="1"/>
</dbReference>
<keyword evidence="8" id="KW-0132">Cell division</keyword>
<dbReference type="GO" id="GO:0032259">
    <property type="term" value="P:methylation"/>
    <property type="evidence" value="ECO:0007669"/>
    <property type="project" value="UniProtKB-KW"/>
</dbReference>
<keyword evidence="17" id="KW-0206">Cytoskeleton</keyword>
<dbReference type="KEGG" id="oki:109869386"/>
<evidence type="ECO:0000256" key="14">
    <source>
        <dbReference type="ARBA" id="ARBA00022776"/>
    </source>
</evidence>
<dbReference type="Ensembl" id="ENSOKIT00005110299.1">
    <property type="protein sequence ID" value="ENSOKIP00005102890.1"/>
    <property type="gene ID" value="ENSOKIG00005044661.1"/>
</dbReference>
<comment type="subcellular location">
    <subcellularLocation>
        <location evidence="2">Cytoplasm</location>
        <location evidence="2">Cytoskeleton</location>
    </subcellularLocation>
    <subcellularLocation>
        <location evidence="1">Nucleus</location>
    </subcellularLocation>
</comment>
<dbReference type="InterPro" id="IPR029063">
    <property type="entry name" value="SAM-dependent_MTases_sf"/>
</dbReference>
<dbReference type="GO" id="GO:0008270">
    <property type="term" value="F:zinc ion binding"/>
    <property type="evidence" value="ECO:0007669"/>
    <property type="project" value="UniProtKB-KW"/>
</dbReference>
<dbReference type="GO" id="GO:0005874">
    <property type="term" value="C:microtubule"/>
    <property type="evidence" value="ECO:0007669"/>
    <property type="project" value="UniProtKB-KW"/>
</dbReference>
<dbReference type="GeneID" id="109869386"/>
<feature type="region of interest" description="Disordered" evidence="21">
    <location>
        <begin position="694"/>
        <end position="724"/>
    </location>
</feature>
<feature type="compositionally biased region" description="Basic and acidic residues" evidence="21">
    <location>
        <begin position="1010"/>
        <end position="1026"/>
    </location>
</feature>
<evidence type="ECO:0000259" key="23">
    <source>
        <dbReference type="PROSITE" id="PS50812"/>
    </source>
</evidence>
<dbReference type="InterPro" id="IPR040552">
    <property type="entry name" value="DNMT3_ADD_GATA1-like"/>
</dbReference>
<evidence type="ECO:0000256" key="6">
    <source>
        <dbReference type="ARBA" id="ARBA00022491"/>
    </source>
</evidence>
<dbReference type="Pfam" id="PF00307">
    <property type="entry name" value="CH"/>
    <property type="match status" value="1"/>
</dbReference>
<proteinExistence type="inferred from homology"/>
<keyword evidence="15" id="KW-0862">Zinc</keyword>
<keyword evidence="10 20" id="KW-0949">S-adenosyl-L-methionine</keyword>
<feature type="active site" evidence="20">
    <location>
        <position position="1264"/>
    </location>
</feature>
<evidence type="ECO:0000256" key="20">
    <source>
        <dbReference type="PROSITE-ProRule" id="PRU01016"/>
    </source>
</evidence>
<name>A0A8C7KGJ0_ONCKI</name>
<evidence type="ECO:0000256" key="17">
    <source>
        <dbReference type="ARBA" id="ARBA00023212"/>
    </source>
</evidence>
<dbReference type="InterPro" id="IPR001525">
    <property type="entry name" value="C5_MeTfrase"/>
</dbReference>
<dbReference type="FunFam" id="1.10.418.10:FF:000028">
    <property type="entry name" value="RP/EB family microtubule-associated protein"/>
    <property type="match status" value="1"/>
</dbReference>
<dbReference type="GO" id="GO:0005634">
    <property type="term" value="C:nucleus"/>
    <property type="evidence" value="ECO:0007669"/>
    <property type="project" value="UniProtKB-SubCell"/>
</dbReference>
<keyword evidence="19" id="KW-0131">Cell cycle</keyword>
<evidence type="ECO:0000256" key="19">
    <source>
        <dbReference type="ARBA" id="ARBA00023306"/>
    </source>
</evidence>
<dbReference type="SMART" id="SM00293">
    <property type="entry name" value="PWWP"/>
    <property type="match status" value="1"/>
</dbReference>
<evidence type="ECO:0000256" key="10">
    <source>
        <dbReference type="ARBA" id="ARBA00022691"/>
    </source>
</evidence>